<reference evidence="2" key="1">
    <citation type="submission" date="2023-06" db="EMBL/GenBank/DDBJ databases">
        <title>Survivors Of The Sea: Transcriptome response of Skeletonema marinoi to long-term dormancy.</title>
        <authorList>
            <person name="Pinder M.I.M."/>
            <person name="Kourtchenko O."/>
            <person name="Robertson E.K."/>
            <person name="Larsson T."/>
            <person name="Maumus F."/>
            <person name="Osuna-Cruz C.M."/>
            <person name="Vancaester E."/>
            <person name="Stenow R."/>
            <person name="Vandepoele K."/>
            <person name="Ploug H."/>
            <person name="Bruchert V."/>
            <person name="Godhe A."/>
            <person name="Topel M."/>
        </authorList>
    </citation>
    <scope>NUCLEOTIDE SEQUENCE</scope>
    <source>
        <strain evidence="2">R05AC</strain>
    </source>
</reference>
<evidence type="ECO:0000313" key="2">
    <source>
        <dbReference type="EMBL" id="KAK1735050.1"/>
    </source>
</evidence>
<comment type="caution">
    <text evidence="2">The sequence shown here is derived from an EMBL/GenBank/DDBJ whole genome shotgun (WGS) entry which is preliminary data.</text>
</comment>
<feature type="compositionally biased region" description="Acidic residues" evidence="1">
    <location>
        <begin position="19"/>
        <end position="34"/>
    </location>
</feature>
<sequence length="326" mass="32652">MIEYSQYPEAANDSIVPDGDIDFDAYNPGEDDQYQDPPPVRMNCQTRTKMKKYVNSTDAAERALPFLAIAALAVGSTLLVQKNRSIEDAQQTAIPPVRTPSTNTNPPTNPDNAQGNIIPSPTPTTSDDGATGSNGGNNGSELTDGDTGEGSGSTSGSSTAGGESGGGSATEGDASDSSASDGSGTLPGDLLGGDIIDGSPTSSPKGDDSSGNDGDNSGVTDGSGSSVGLPPVETDSPTSSVAAVSGAPTTSLGNITATTPPSSSSIASTAPIIECIINSKDPLVQSVKKHAVERHLILSSVIASVDSGCAGPLMHATDLTVRIQSR</sequence>
<evidence type="ECO:0000256" key="1">
    <source>
        <dbReference type="SAM" id="MobiDB-lite"/>
    </source>
</evidence>
<evidence type="ECO:0000313" key="3">
    <source>
        <dbReference type="Proteomes" id="UP001224775"/>
    </source>
</evidence>
<feature type="compositionally biased region" description="Low complexity" evidence="1">
    <location>
        <begin position="170"/>
        <end position="200"/>
    </location>
</feature>
<feature type="compositionally biased region" description="Low complexity" evidence="1">
    <location>
        <begin position="255"/>
        <end position="266"/>
    </location>
</feature>
<feature type="region of interest" description="Disordered" evidence="1">
    <location>
        <begin position="89"/>
        <end position="266"/>
    </location>
</feature>
<accession>A0AAD8XWZ4</accession>
<name>A0AAD8XWZ4_9STRA</name>
<feature type="compositionally biased region" description="Low complexity" evidence="1">
    <location>
        <begin position="95"/>
        <end position="112"/>
    </location>
</feature>
<organism evidence="2 3">
    <name type="scientific">Skeletonema marinoi</name>
    <dbReference type="NCBI Taxonomy" id="267567"/>
    <lineage>
        <taxon>Eukaryota</taxon>
        <taxon>Sar</taxon>
        <taxon>Stramenopiles</taxon>
        <taxon>Ochrophyta</taxon>
        <taxon>Bacillariophyta</taxon>
        <taxon>Coscinodiscophyceae</taxon>
        <taxon>Thalassiosirophycidae</taxon>
        <taxon>Thalassiosirales</taxon>
        <taxon>Skeletonemataceae</taxon>
        <taxon>Skeletonema</taxon>
        <taxon>Skeletonema marinoi-dohrnii complex</taxon>
    </lineage>
</organism>
<gene>
    <name evidence="2" type="ORF">QTG54_014116</name>
</gene>
<feature type="compositionally biased region" description="Polar residues" evidence="1">
    <location>
        <begin position="235"/>
        <end position="254"/>
    </location>
</feature>
<proteinExistence type="predicted"/>
<dbReference type="AlphaFoldDB" id="A0AAD8XWZ4"/>
<dbReference type="EMBL" id="JATAAI010000035">
    <property type="protein sequence ID" value="KAK1735050.1"/>
    <property type="molecule type" value="Genomic_DNA"/>
</dbReference>
<feature type="compositionally biased region" description="Low complexity" evidence="1">
    <location>
        <begin position="209"/>
        <end position="228"/>
    </location>
</feature>
<dbReference type="Proteomes" id="UP001224775">
    <property type="component" value="Unassembled WGS sequence"/>
</dbReference>
<protein>
    <submittedName>
        <fullName evidence="2">Uncharacterized protein</fullName>
    </submittedName>
</protein>
<feature type="region of interest" description="Disordered" evidence="1">
    <location>
        <begin position="1"/>
        <end position="42"/>
    </location>
</feature>
<keyword evidence="3" id="KW-1185">Reference proteome</keyword>